<name>A0AA39S6F4_ACESA</name>
<accession>A0AA39S6F4</accession>
<reference evidence="1" key="2">
    <citation type="submission" date="2023-06" db="EMBL/GenBank/DDBJ databases">
        <authorList>
            <person name="Swenson N.G."/>
            <person name="Wegrzyn J.L."/>
            <person name="Mcevoy S.L."/>
        </authorList>
    </citation>
    <scope>NUCLEOTIDE SEQUENCE</scope>
    <source>
        <strain evidence="1">NS2018</strain>
        <tissue evidence="1">Leaf</tissue>
    </source>
</reference>
<protein>
    <submittedName>
        <fullName evidence="1">Uncharacterized protein</fullName>
    </submittedName>
</protein>
<gene>
    <name evidence="1" type="ORF">LWI29_008273</name>
</gene>
<comment type="caution">
    <text evidence="1">The sequence shown here is derived from an EMBL/GenBank/DDBJ whole genome shotgun (WGS) entry which is preliminary data.</text>
</comment>
<evidence type="ECO:0000313" key="1">
    <source>
        <dbReference type="EMBL" id="KAK0591796.1"/>
    </source>
</evidence>
<organism evidence="1 2">
    <name type="scientific">Acer saccharum</name>
    <name type="common">Sugar maple</name>
    <dbReference type="NCBI Taxonomy" id="4024"/>
    <lineage>
        <taxon>Eukaryota</taxon>
        <taxon>Viridiplantae</taxon>
        <taxon>Streptophyta</taxon>
        <taxon>Embryophyta</taxon>
        <taxon>Tracheophyta</taxon>
        <taxon>Spermatophyta</taxon>
        <taxon>Magnoliopsida</taxon>
        <taxon>eudicotyledons</taxon>
        <taxon>Gunneridae</taxon>
        <taxon>Pentapetalae</taxon>
        <taxon>rosids</taxon>
        <taxon>malvids</taxon>
        <taxon>Sapindales</taxon>
        <taxon>Sapindaceae</taxon>
        <taxon>Hippocastanoideae</taxon>
        <taxon>Acereae</taxon>
        <taxon>Acer</taxon>
    </lineage>
</organism>
<keyword evidence="2" id="KW-1185">Reference proteome</keyword>
<dbReference type="EMBL" id="JAUESC010000380">
    <property type="protein sequence ID" value="KAK0591796.1"/>
    <property type="molecule type" value="Genomic_DNA"/>
</dbReference>
<sequence>MWLVWAGLQRNKDRFTELRDVRDKIRAPPVIETNAESVEVDMVTLGRDEIDIGKRGGEALEKMVNNAAGLQVANTLEAQSKGIEVATGGSGHVLKGKQPVKTWVRKIRSVEAKIREKLGKAIPASCTLKRKSRVATSIGEDQFPRWKNQKVGLKGADYTEGARGFEKKEKIDEIPSSSEAEVNGLSRQETTQCCVLDLGGKRSEDEEAQTVTNQLVSSEQVFQPILGTSADRSLPVRRPQ</sequence>
<proteinExistence type="predicted"/>
<evidence type="ECO:0000313" key="2">
    <source>
        <dbReference type="Proteomes" id="UP001168877"/>
    </source>
</evidence>
<dbReference type="AlphaFoldDB" id="A0AA39S6F4"/>
<dbReference type="Proteomes" id="UP001168877">
    <property type="component" value="Unassembled WGS sequence"/>
</dbReference>
<reference evidence="1" key="1">
    <citation type="journal article" date="2022" name="Plant J.">
        <title>Strategies of tolerance reflected in two North American maple genomes.</title>
        <authorList>
            <person name="McEvoy S.L."/>
            <person name="Sezen U.U."/>
            <person name="Trouern-Trend A."/>
            <person name="McMahon S.M."/>
            <person name="Schaberg P.G."/>
            <person name="Yang J."/>
            <person name="Wegrzyn J.L."/>
            <person name="Swenson N.G."/>
        </authorList>
    </citation>
    <scope>NUCLEOTIDE SEQUENCE</scope>
    <source>
        <strain evidence="1">NS2018</strain>
    </source>
</reference>